<dbReference type="REBASE" id="165167">
    <property type="entry name" value="S.IseJBKA6ORF1352P"/>
</dbReference>
<dbReference type="RefSeq" id="WP_096687081.1">
    <property type="nucleotide sequence ID" value="NZ_AP014564.1"/>
</dbReference>
<dbReference type="Pfam" id="PF01420">
    <property type="entry name" value="Methylase_S"/>
    <property type="match status" value="2"/>
</dbReference>
<dbReference type="OrthoDB" id="667970at2"/>
<proteinExistence type="inferred from homology"/>
<keyword evidence="6" id="KW-1185">Reference proteome</keyword>
<dbReference type="Gene3D" id="1.10.287.1120">
    <property type="entry name" value="Bipartite methylase S protein"/>
    <property type="match status" value="1"/>
</dbReference>
<reference evidence="5 6" key="1">
    <citation type="submission" date="2014-03" db="EMBL/GenBank/DDBJ databases">
        <title>complete genome sequence of Flavobacteriaceae bacterium JBKA-6.</title>
        <authorList>
            <person name="Takano T."/>
            <person name="Nakamura Y."/>
            <person name="Takuma S."/>
            <person name="Yasuike M."/>
            <person name="Matsuyama T."/>
            <person name="Sakai T."/>
            <person name="Fujiwara A."/>
            <person name="Kimoto K."/>
            <person name="Fukuda Y."/>
            <person name="Kondo H."/>
            <person name="Hirono I."/>
            <person name="Nakayasu C."/>
        </authorList>
    </citation>
    <scope>NUCLEOTIDE SEQUENCE [LARGE SCALE GENOMIC DNA]</scope>
    <source>
        <strain evidence="5 6">JBKA-6</strain>
    </source>
</reference>
<dbReference type="InterPro" id="IPR000055">
    <property type="entry name" value="Restrct_endonuc_typeI_TRD"/>
</dbReference>
<evidence type="ECO:0000256" key="3">
    <source>
        <dbReference type="ARBA" id="ARBA00023125"/>
    </source>
</evidence>
<name>A0A1J1E5N5_9FLAO</name>
<protein>
    <submittedName>
        <fullName evidence="5">Type I restriction-modification system, specificity subunit S</fullName>
    </submittedName>
</protein>
<dbReference type="GO" id="GO:0009307">
    <property type="term" value="P:DNA restriction-modification system"/>
    <property type="evidence" value="ECO:0007669"/>
    <property type="project" value="UniProtKB-KW"/>
</dbReference>
<evidence type="ECO:0000313" key="5">
    <source>
        <dbReference type="EMBL" id="BAV95364.1"/>
    </source>
</evidence>
<dbReference type="Gene3D" id="3.90.220.20">
    <property type="entry name" value="DNA methylase specificity domains"/>
    <property type="match status" value="2"/>
</dbReference>
<feature type="domain" description="Type I restriction modification DNA specificity" evidence="4">
    <location>
        <begin position="228"/>
        <end position="406"/>
    </location>
</feature>
<sequence>MKRYDSYKDSGVEWLGEIPEHWEIKKLNNQFEVNTGFTPSTNNSDYYENGTHDWLTITDLDSKYVSTSKTKLTDLAVEGRNKVPKGSLLYSFKLSVGKMAFVEKDVYTNEAIFAIYPDVNINLNYYYYLFGVILAHNSNKNIYGANILNQELIKASKLVVPESEEQTQIANFLDLKTAQIDDLISKKEKLIELLKEERTANINQAVTKGLDPNVPMKDSGIEWLGDIPEHWESWKISHAFEKIGSGTTPKSGNTKYHEEGTINWLNTGDLNNGVLYNCQKKITSAALEDYSSLKLYPKGSLVIAMYGATIGKTSLLEFETTTNQACCVFSESEKIDLRFLQHWFNGNKEHIINLAVGGGQPNISQDILKGIRIFCPSKIEQTQITNYLDCKTAQIDDLVSKKEKEIVLLNEYKTALISEVVTGKVDVRDEDVDIFKEASVSSYQADKKQTPEHHEE</sequence>
<evidence type="ECO:0000259" key="4">
    <source>
        <dbReference type="Pfam" id="PF01420"/>
    </source>
</evidence>
<dbReference type="InterPro" id="IPR052021">
    <property type="entry name" value="Type-I_RS_S_subunit"/>
</dbReference>
<feature type="domain" description="Type I restriction modification DNA specificity" evidence="4">
    <location>
        <begin position="19"/>
        <end position="192"/>
    </location>
</feature>
<dbReference type="PANTHER" id="PTHR30408">
    <property type="entry name" value="TYPE-1 RESTRICTION ENZYME ECOKI SPECIFICITY PROTEIN"/>
    <property type="match status" value="1"/>
</dbReference>
<evidence type="ECO:0000256" key="2">
    <source>
        <dbReference type="ARBA" id="ARBA00022747"/>
    </source>
</evidence>
<dbReference type="CDD" id="cd17244">
    <property type="entry name" value="RMtype1_S_Apa101655I-TRD2-CR2_like"/>
    <property type="match status" value="1"/>
</dbReference>
<dbReference type="SUPFAM" id="SSF116734">
    <property type="entry name" value="DNA methylase specificity domain"/>
    <property type="match status" value="2"/>
</dbReference>
<evidence type="ECO:0000313" key="6">
    <source>
        <dbReference type="Proteomes" id="UP000243197"/>
    </source>
</evidence>
<comment type="similarity">
    <text evidence="1">Belongs to the type-I restriction system S methylase family.</text>
</comment>
<organism evidence="5 6">
    <name type="scientific">Ichthyobacterium seriolicida</name>
    <dbReference type="NCBI Taxonomy" id="242600"/>
    <lineage>
        <taxon>Bacteria</taxon>
        <taxon>Pseudomonadati</taxon>
        <taxon>Bacteroidota</taxon>
        <taxon>Flavobacteriia</taxon>
        <taxon>Flavobacteriales</taxon>
        <taxon>Ichthyobacteriaceae</taxon>
        <taxon>Ichthyobacterium</taxon>
    </lineage>
</organism>
<dbReference type="InterPro" id="IPR044946">
    <property type="entry name" value="Restrct_endonuc_typeI_TRD_sf"/>
</dbReference>
<dbReference type="Proteomes" id="UP000243197">
    <property type="component" value="Chromosome"/>
</dbReference>
<dbReference type="CDD" id="cd17280">
    <property type="entry name" value="RMtype1_S_MspEN3ORF6650P_TRD2-CR2_like"/>
    <property type="match status" value="1"/>
</dbReference>
<dbReference type="KEGG" id="ise:JBKA6_1351"/>
<evidence type="ECO:0000256" key="1">
    <source>
        <dbReference type="ARBA" id="ARBA00010923"/>
    </source>
</evidence>
<dbReference type="PANTHER" id="PTHR30408:SF12">
    <property type="entry name" value="TYPE I RESTRICTION ENZYME MJAVIII SPECIFICITY SUBUNIT"/>
    <property type="match status" value="1"/>
</dbReference>
<dbReference type="EMBL" id="AP014564">
    <property type="protein sequence ID" value="BAV95364.1"/>
    <property type="molecule type" value="Genomic_DNA"/>
</dbReference>
<accession>A0A1J1E5N5</accession>
<gene>
    <name evidence="5" type="ORF">JBKA6_1351</name>
</gene>
<dbReference type="AlphaFoldDB" id="A0A1J1E5N5"/>
<keyword evidence="2" id="KW-0680">Restriction system</keyword>
<dbReference type="GO" id="GO:0003677">
    <property type="term" value="F:DNA binding"/>
    <property type="evidence" value="ECO:0007669"/>
    <property type="project" value="UniProtKB-KW"/>
</dbReference>
<keyword evidence="3" id="KW-0238">DNA-binding</keyword>